<comment type="similarity">
    <text evidence="2">Belongs to the major facilitator superfamily. Sugar transporter (TC 2.A.1.1) family.</text>
</comment>
<name>A0A9P1H922_9PEZI</name>
<evidence type="ECO:0000256" key="1">
    <source>
        <dbReference type="ARBA" id="ARBA00004141"/>
    </source>
</evidence>
<keyword evidence="9" id="KW-1185">Reference proteome</keyword>
<evidence type="ECO:0000313" key="8">
    <source>
        <dbReference type="EMBL" id="CAI4217756.1"/>
    </source>
</evidence>
<dbReference type="GO" id="GO:0005351">
    <property type="term" value="F:carbohydrate:proton symporter activity"/>
    <property type="evidence" value="ECO:0007669"/>
    <property type="project" value="TreeGrafter"/>
</dbReference>
<keyword evidence="5 6" id="KW-0472">Membrane</keyword>
<dbReference type="EMBL" id="CALLCH030000017">
    <property type="protein sequence ID" value="CAI4217756.1"/>
    <property type="molecule type" value="Genomic_DNA"/>
</dbReference>
<feature type="transmembrane region" description="Helical" evidence="6">
    <location>
        <begin position="295"/>
        <end position="317"/>
    </location>
</feature>
<reference evidence="8" key="1">
    <citation type="submission" date="2022-11" db="EMBL/GenBank/DDBJ databases">
        <authorList>
            <person name="Scott C."/>
            <person name="Bruce N."/>
        </authorList>
    </citation>
    <scope>NUCLEOTIDE SEQUENCE</scope>
</reference>
<dbReference type="PANTHER" id="PTHR48022:SF33">
    <property type="entry name" value="SUGAR PERMEASE, PUTATIVE (AFU_ORTHOLOGUE AFUA_6G12040)-RELATED"/>
    <property type="match status" value="1"/>
</dbReference>
<dbReference type="InterPro" id="IPR036259">
    <property type="entry name" value="MFS_trans_sf"/>
</dbReference>
<evidence type="ECO:0000256" key="5">
    <source>
        <dbReference type="ARBA" id="ARBA00023136"/>
    </source>
</evidence>
<feature type="transmembrane region" description="Helical" evidence="6">
    <location>
        <begin position="323"/>
        <end position="343"/>
    </location>
</feature>
<feature type="transmembrane region" description="Helical" evidence="6">
    <location>
        <begin position="396"/>
        <end position="414"/>
    </location>
</feature>
<feature type="domain" description="Major facilitator superfamily (MFS) profile" evidence="7">
    <location>
        <begin position="1"/>
        <end position="418"/>
    </location>
</feature>
<dbReference type="InterPro" id="IPR005829">
    <property type="entry name" value="Sugar_transporter_CS"/>
</dbReference>
<dbReference type="Proteomes" id="UP000838763">
    <property type="component" value="Unassembled WGS sequence"/>
</dbReference>
<protein>
    <recommendedName>
        <fullName evidence="7">Major facilitator superfamily (MFS) profile domain-containing protein</fullName>
    </recommendedName>
</protein>
<dbReference type="PANTHER" id="PTHR48022">
    <property type="entry name" value="PLASTIDIC GLUCOSE TRANSPORTER 4"/>
    <property type="match status" value="1"/>
</dbReference>
<evidence type="ECO:0000256" key="6">
    <source>
        <dbReference type="SAM" id="Phobius"/>
    </source>
</evidence>
<dbReference type="InterPro" id="IPR020846">
    <property type="entry name" value="MFS_dom"/>
</dbReference>
<dbReference type="InterPro" id="IPR050360">
    <property type="entry name" value="MFS_Sugar_Transporters"/>
</dbReference>
<evidence type="ECO:0000256" key="4">
    <source>
        <dbReference type="ARBA" id="ARBA00022989"/>
    </source>
</evidence>
<gene>
    <name evidence="8" type="ORF">PPNO1_LOCUS7359</name>
</gene>
<feature type="transmembrane region" description="Helical" evidence="6">
    <location>
        <begin position="53"/>
        <end position="71"/>
    </location>
</feature>
<feature type="transmembrane region" description="Helical" evidence="6">
    <location>
        <begin position="116"/>
        <end position="135"/>
    </location>
</feature>
<sequence>MPAFTLYFGSVTPEGQTYLPSLWTSLWTAMGGFAQAIGGFSIGTVMDRFGRKWTMVAMAVFSVAGVTVQYFSNSRGLLLAGKMLNGFAIGALFAVATSWASEISSARLRGIIQSSLILFQTCMQMLGLGIIRALVPDLRPQAFRIAFAIQWPLAAIIAAVFPFVPESPVYLINKGRISEAKQSIATLYGIDNSVDARLAHLIEIIRHENAGQEVSAGSYLDCFKRADLRRTLTAVFIISGLNICGAQLLTQNIYFLFIAGLPIEHVFDVGIGGFAVSILLVIASWTVLDSVGRRLLFLSGPLVSAAGLFIIGGLYYVRGFGPVWGIAVIMNLLIAWGVVTLIAMGWTLVSEISSYRLRAKTQSIAVFSNAIFQWIFSFITPYLYNVDSANLGAKTGFIYAALASVYLVGAYWIVPETKGLSIAEVDWMFENRISARYFQERRQEAHAQIIDNIEKLP</sequence>
<evidence type="ECO:0000256" key="3">
    <source>
        <dbReference type="ARBA" id="ARBA00022692"/>
    </source>
</evidence>
<accession>A0A9P1H922</accession>
<dbReference type="SUPFAM" id="SSF103473">
    <property type="entry name" value="MFS general substrate transporter"/>
    <property type="match status" value="1"/>
</dbReference>
<dbReference type="FunFam" id="1.20.1250.20:FF:000078">
    <property type="entry name" value="MFS maltose transporter, putative"/>
    <property type="match status" value="1"/>
</dbReference>
<keyword evidence="4 6" id="KW-1133">Transmembrane helix</keyword>
<feature type="transmembrane region" description="Helical" evidence="6">
    <location>
        <begin position="141"/>
        <end position="164"/>
    </location>
</feature>
<proteinExistence type="inferred from homology"/>
<feature type="transmembrane region" description="Helical" evidence="6">
    <location>
        <begin position="26"/>
        <end position="46"/>
    </location>
</feature>
<evidence type="ECO:0000256" key="2">
    <source>
        <dbReference type="ARBA" id="ARBA00010992"/>
    </source>
</evidence>
<dbReference type="Pfam" id="PF00083">
    <property type="entry name" value="Sugar_tr"/>
    <property type="match status" value="1"/>
</dbReference>
<evidence type="ECO:0000313" key="9">
    <source>
        <dbReference type="Proteomes" id="UP000838763"/>
    </source>
</evidence>
<dbReference type="PROSITE" id="PS00216">
    <property type="entry name" value="SUGAR_TRANSPORT_1"/>
    <property type="match status" value="1"/>
</dbReference>
<organism evidence="8 9">
    <name type="scientific">Parascedosporium putredinis</name>
    <dbReference type="NCBI Taxonomy" id="1442378"/>
    <lineage>
        <taxon>Eukaryota</taxon>
        <taxon>Fungi</taxon>
        <taxon>Dikarya</taxon>
        <taxon>Ascomycota</taxon>
        <taxon>Pezizomycotina</taxon>
        <taxon>Sordariomycetes</taxon>
        <taxon>Hypocreomycetidae</taxon>
        <taxon>Microascales</taxon>
        <taxon>Microascaceae</taxon>
        <taxon>Parascedosporium</taxon>
    </lineage>
</organism>
<dbReference type="PROSITE" id="PS50850">
    <property type="entry name" value="MFS"/>
    <property type="match status" value="1"/>
</dbReference>
<dbReference type="OrthoDB" id="6612291at2759"/>
<dbReference type="Gene3D" id="1.20.1250.20">
    <property type="entry name" value="MFS general substrate transporter like domains"/>
    <property type="match status" value="1"/>
</dbReference>
<comment type="subcellular location">
    <subcellularLocation>
        <location evidence="1">Membrane</location>
        <topology evidence="1">Multi-pass membrane protein</topology>
    </subcellularLocation>
</comment>
<dbReference type="InterPro" id="IPR005828">
    <property type="entry name" value="MFS_sugar_transport-like"/>
</dbReference>
<dbReference type="AlphaFoldDB" id="A0A9P1H922"/>
<feature type="transmembrane region" description="Helical" evidence="6">
    <location>
        <begin position="234"/>
        <end position="257"/>
    </location>
</feature>
<feature type="transmembrane region" description="Helical" evidence="6">
    <location>
        <begin position="269"/>
        <end position="288"/>
    </location>
</feature>
<dbReference type="GO" id="GO:0016020">
    <property type="term" value="C:membrane"/>
    <property type="evidence" value="ECO:0007669"/>
    <property type="project" value="UniProtKB-SubCell"/>
</dbReference>
<feature type="transmembrane region" description="Helical" evidence="6">
    <location>
        <begin position="364"/>
        <end position="384"/>
    </location>
</feature>
<feature type="transmembrane region" description="Helical" evidence="6">
    <location>
        <begin position="83"/>
        <end position="104"/>
    </location>
</feature>
<evidence type="ECO:0000259" key="7">
    <source>
        <dbReference type="PROSITE" id="PS50850"/>
    </source>
</evidence>
<keyword evidence="3 6" id="KW-0812">Transmembrane</keyword>
<comment type="caution">
    <text evidence="8">The sequence shown here is derived from an EMBL/GenBank/DDBJ whole genome shotgun (WGS) entry which is preliminary data.</text>
</comment>